<comment type="caution">
    <text evidence="2">The sequence shown here is derived from an EMBL/GenBank/DDBJ whole genome shotgun (WGS) entry which is preliminary data.</text>
</comment>
<keyword evidence="3" id="KW-1185">Reference proteome</keyword>
<accession>A0ABT8YGE8</accession>
<sequence length="65" mass="7254">MKANTHQGSAQIIPFPGRFRDGNRENREFSNFSDAKSTTQICAEALDGNWYHNDAIKDAAKPLNS</sequence>
<dbReference type="RefSeq" id="WP_304374622.1">
    <property type="nucleotide sequence ID" value="NZ_JAUOZU010000001.1"/>
</dbReference>
<dbReference type="EMBL" id="JAUOZU010000001">
    <property type="protein sequence ID" value="MDO6962745.1"/>
    <property type="molecule type" value="Genomic_DNA"/>
</dbReference>
<dbReference type="InterPro" id="IPR021232">
    <property type="entry name" value="DUF2735"/>
</dbReference>
<reference evidence="2" key="2">
    <citation type="submission" date="2023-07" db="EMBL/GenBank/DDBJ databases">
        <authorList>
            <person name="Shen H."/>
        </authorList>
    </citation>
    <scope>NUCLEOTIDE SEQUENCE</scope>
    <source>
        <strain evidence="2">TNR-22</strain>
    </source>
</reference>
<feature type="compositionally biased region" description="Basic and acidic residues" evidence="1">
    <location>
        <begin position="18"/>
        <end position="28"/>
    </location>
</feature>
<proteinExistence type="predicted"/>
<evidence type="ECO:0000313" key="2">
    <source>
        <dbReference type="EMBL" id="MDO6962745.1"/>
    </source>
</evidence>
<evidence type="ECO:0000256" key="1">
    <source>
        <dbReference type="SAM" id="MobiDB-lite"/>
    </source>
</evidence>
<protein>
    <submittedName>
        <fullName evidence="2">DUF2735 domain-containing protein</fullName>
    </submittedName>
</protein>
<feature type="compositionally biased region" description="Polar residues" evidence="1">
    <location>
        <begin position="1"/>
        <end position="10"/>
    </location>
</feature>
<evidence type="ECO:0000313" key="3">
    <source>
        <dbReference type="Proteomes" id="UP001174932"/>
    </source>
</evidence>
<feature type="region of interest" description="Disordered" evidence="1">
    <location>
        <begin position="1"/>
        <end position="34"/>
    </location>
</feature>
<organism evidence="2 3">
    <name type="scientific">Rhizobium alvei</name>
    <dbReference type="NCBI Taxonomy" id="1132659"/>
    <lineage>
        <taxon>Bacteria</taxon>
        <taxon>Pseudomonadati</taxon>
        <taxon>Pseudomonadota</taxon>
        <taxon>Alphaproteobacteria</taxon>
        <taxon>Hyphomicrobiales</taxon>
        <taxon>Rhizobiaceae</taxon>
        <taxon>Rhizobium/Agrobacterium group</taxon>
        <taxon>Rhizobium</taxon>
    </lineage>
</organism>
<reference evidence="2" key="1">
    <citation type="journal article" date="2015" name="Int. J. Syst. Evol. Microbiol.">
        <title>Rhizobium alvei sp. nov., isolated from a freshwater river.</title>
        <authorList>
            <person name="Sheu S.Y."/>
            <person name="Huang H.W."/>
            <person name="Young C.C."/>
            <person name="Chen W.M."/>
        </authorList>
    </citation>
    <scope>NUCLEOTIDE SEQUENCE</scope>
    <source>
        <strain evidence="2">TNR-22</strain>
    </source>
</reference>
<dbReference type="Proteomes" id="UP001174932">
    <property type="component" value="Unassembled WGS sequence"/>
</dbReference>
<gene>
    <name evidence="2" type="ORF">Q4481_02180</name>
</gene>
<name>A0ABT8YGE8_9HYPH</name>
<dbReference type="Pfam" id="PF10931">
    <property type="entry name" value="DUF2735"/>
    <property type="match status" value="1"/>
</dbReference>